<evidence type="ECO:0000313" key="10">
    <source>
        <dbReference type="Proteomes" id="UP000092714"/>
    </source>
</evidence>
<keyword evidence="4" id="KW-0418">Kinase</keyword>
<feature type="transmembrane region" description="Helical" evidence="7">
    <location>
        <begin position="120"/>
        <end position="138"/>
    </location>
</feature>
<evidence type="ECO:0000259" key="8">
    <source>
        <dbReference type="PROSITE" id="PS50109"/>
    </source>
</evidence>
<dbReference type="InterPro" id="IPR004358">
    <property type="entry name" value="Sig_transdc_His_kin-like_C"/>
</dbReference>
<dbReference type="InterPro" id="IPR005467">
    <property type="entry name" value="His_kinase_dom"/>
</dbReference>
<organism evidence="9 10">
    <name type="scientific">Clostridium paraputrificum</name>
    <dbReference type="NCBI Taxonomy" id="29363"/>
    <lineage>
        <taxon>Bacteria</taxon>
        <taxon>Bacillati</taxon>
        <taxon>Bacillota</taxon>
        <taxon>Clostridia</taxon>
        <taxon>Eubacteriales</taxon>
        <taxon>Clostridiaceae</taxon>
        <taxon>Clostridium</taxon>
    </lineage>
</organism>
<dbReference type="PANTHER" id="PTHR43547:SF10">
    <property type="entry name" value="SENSOR HISTIDINE KINASE DCUS"/>
    <property type="match status" value="1"/>
</dbReference>
<reference evidence="9 10" key="1">
    <citation type="submission" date="2016-06" db="EMBL/GenBank/DDBJ databases">
        <authorList>
            <person name="Kjaerup R.B."/>
            <person name="Dalgaard T.S."/>
            <person name="Juul-Madsen H.R."/>
        </authorList>
    </citation>
    <scope>NUCLEOTIDE SEQUENCE [LARGE SCALE GENOMIC DNA]</scope>
    <source>
        <strain evidence="9 10">373-A1</strain>
    </source>
</reference>
<evidence type="ECO:0000256" key="5">
    <source>
        <dbReference type="ARBA" id="ARBA00023012"/>
    </source>
</evidence>
<feature type="transmembrane region" description="Helical" evidence="7">
    <location>
        <begin position="59"/>
        <end position="76"/>
    </location>
</feature>
<dbReference type="PROSITE" id="PS50109">
    <property type="entry name" value="HIS_KIN"/>
    <property type="match status" value="1"/>
</dbReference>
<dbReference type="eggNOG" id="COG3290">
    <property type="taxonomic scope" value="Bacteria"/>
</dbReference>
<comment type="catalytic activity">
    <reaction evidence="1">
        <text>ATP + protein L-histidine = ADP + protein N-phospho-L-histidine.</text>
        <dbReference type="EC" id="2.7.13.3"/>
    </reaction>
</comment>
<dbReference type="AlphaFoldDB" id="A0A1B8RQ66"/>
<evidence type="ECO:0000256" key="6">
    <source>
        <dbReference type="SAM" id="Coils"/>
    </source>
</evidence>
<accession>A0A1B8RQ66</accession>
<evidence type="ECO:0000256" key="7">
    <source>
        <dbReference type="SAM" id="Phobius"/>
    </source>
</evidence>
<dbReference type="Proteomes" id="UP000092714">
    <property type="component" value="Unassembled WGS sequence"/>
</dbReference>
<keyword evidence="6" id="KW-0175">Coiled coil</keyword>
<keyword evidence="3" id="KW-0597">Phosphoprotein</keyword>
<keyword evidence="10" id="KW-1185">Reference proteome</keyword>
<dbReference type="PRINTS" id="PR00344">
    <property type="entry name" value="BCTRLSENSOR"/>
</dbReference>
<dbReference type="InterPro" id="IPR036890">
    <property type="entry name" value="HATPase_C_sf"/>
</dbReference>
<feature type="transmembrane region" description="Helical" evidence="7">
    <location>
        <begin position="158"/>
        <end position="174"/>
    </location>
</feature>
<dbReference type="SUPFAM" id="SSF55874">
    <property type="entry name" value="ATPase domain of HSP90 chaperone/DNA topoisomerase II/histidine kinase"/>
    <property type="match status" value="1"/>
</dbReference>
<evidence type="ECO:0000256" key="4">
    <source>
        <dbReference type="ARBA" id="ARBA00022777"/>
    </source>
</evidence>
<evidence type="ECO:0000256" key="2">
    <source>
        <dbReference type="ARBA" id="ARBA00012438"/>
    </source>
</evidence>
<gene>
    <name evidence="9" type="ORF">CP373A1_10330</name>
</gene>
<feature type="transmembrane region" description="Helical" evidence="7">
    <location>
        <begin position="88"/>
        <end position="108"/>
    </location>
</feature>
<dbReference type="InterPro" id="IPR003594">
    <property type="entry name" value="HATPase_dom"/>
</dbReference>
<comment type="caution">
    <text evidence="9">The sequence shown here is derived from an EMBL/GenBank/DDBJ whole genome shotgun (WGS) entry which is preliminary data.</text>
</comment>
<name>A0A1B8RQ66_9CLOT</name>
<sequence length="419" mass="47699">MLNITDIINSILQAVVFVILPNYCVKDRYKSKKGRSILAVSSVWLGLQIVMKFMGNSSISIIMSHLVPFVIVLMFYRRDKISVTISYSILYLVGGLSALISSKLYWAYIQPMLPKEYIELGVVVFIYGINYILFLLILMNKKIFYKLYRTIKSRNISIIFLVLLTVFLDLLLSFDKIVNWSDDPIYRGYVFAIIVLTFAGATLYFASIEKRSREIKKLNDSLEERIKELNKIKHDYGAQISYLYGLHLMKRYERAGELLKDIINGHNSIDTAIEVSNNSDSVIAIITKGIRQTGIKVILDENADLNDIEMAEFELQKVLSNIISNAVTAMNGQGILAIRTFEKFNDIVICIQNNGPMIEDEVIDKIFQSGFSTKDNSNKEHGFGLAIVKETIEKCKGKISVTSDIEKTEFIITIPRKDK</sequence>
<feature type="transmembrane region" description="Helical" evidence="7">
    <location>
        <begin position="6"/>
        <end position="25"/>
    </location>
</feature>
<keyword evidence="7" id="KW-0812">Transmembrane</keyword>
<dbReference type="Gene3D" id="3.30.565.10">
    <property type="entry name" value="Histidine kinase-like ATPase, C-terminal domain"/>
    <property type="match status" value="1"/>
</dbReference>
<proteinExistence type="predicted"/>
<keyword evidence="7" id="KW-0472">Membrane</keyword>
<feature type="coiled-coil region" evidence="6">
    <location>
        <begin position="205"/>
        <end position="239"/>
    </location>
</feature>
<keyword evidence="7" id="KW-1133">Transmembrane helix</keyword>
<feature type="transmembrane region" description="Helical" evidence="7">
    <location>
        <begin position="186"/>
        <end position="206"/>
    </location>
</feature>
<dbReference type="SMART" id="SM00387">
    <property type="entry name" value="HATPase_c"/>
    <property type="match status" value="1"/>
</dbReference>
<dbReference type="GO" id="GO:0000155">
    <property type="term" value="F:phosphorelay sensor kinase activity"/>
    <property type="evidence" value="ECO:0007669"/>
    <property type="project" value="TreeGrafter"/>
</dbReference>
<dbReference type="EC" id="2.7.13.3" evidence="2"/>
<dbReference type="Pfam" id="PF02518">
    <property type="entry name" value="HATPase_c"/>
    <property type="match status" value="1"/>
</dbReference>
<feature type="domain" description="Histidine kinase" evidence="8">
    <location>
        <begin position="253"/>
        <end position="418"/>
    </location>
</feature>
<dbReference type="PANTHER" id="PTHR43547">
    <property type="entry name" value="TWO-COMPONENT HISTIDINE KINASE"/>
    <property type="match status" value="1"/>
</dbReference>
<protein>
    <recommendedName>
        <fullName evidence="2">histidine kinase</fullName>
        <ecNumber evidence="2">2.7.13.3</ecNumber>
    </recommendedName>
</protein>
<keyword evidence="5" id="KW-0902">Two-component regulatory system</keyword>
<evidence type="ECO:0000313" key="9">
    <source>
        <dbReference type="EMBL" id="OBY10970.1"/>
    </source>
</evidence>
<evidence type="ECO:0000256" key="1">
    <source>
        <dbReference type="ARBA" id="ARBA00000085"/>
    </source>
</evidence>
<dbReference type="EMBL" id="MAPZ01000019">
    <property type="protein sequence ID" value="OBY10970.1"/>
    <property type="molecule type" value="Genomic_DNA"/>
</dbReference>
<keyword evidence="4" id="KW-0808">Transferase</keyword>
<evidence type="ECO:0000256" key="3">
    <source>
        <dbReference type="ARBA" id="ARBA00022553"/>
    </source>
</evidence>